<evidence type="ECO:0000256" key="2">
    <source>
        <dbReference type="RuleBase" id="RU000408"/>
    </source>
</evidence>
<keyword evidence="6" id="KW-1185">Reference proteome</keyword>
<dbReference type="EMBL" id="JANIBK010000011">
    <property type="protein sequence ID" value="MCQ8127561.1"/>
    <property type="molecule type" value="Genomic_DNA"/>
</dbReference>
<dbReference type="PROSITE" id="PS51857">
    <property type="entry name" value="CSD_2"/>
    <property type="match status" value="1"/>
</dbReference>
<reference evidence="5 6" key="1">
    <citation type="submission" date="2022-07" db="EMBL/GenBank/DDBJ databases">
        <title>Methylomonas rivi sp. nov., Methylomonas rosea sp. nov., Methylomonas aureus sp. nov. and Methylomonas subterranea sp. nov., four novel methanotrophs isolated from a freshwater creek and the deep terrestrial subsurface.</title>
        <authorList>
            <person name="Abin C."/>
            <person name="Sankaranarayanan K."/>
            <person name="Garner C."/>
            <person name="Sindelar R."/>
            <person name="Kotary K."/>
            <person name="Garner R."/>
            <person name="Barclay S."/>
            <person name="Lawson P."/>
            <person name="Krumholz L."/>
        </authorList>
    </citation>
    <scope>NUCLEOTIDE SEQUENCE [LARGE SCALE GENOMIC DNA]</scope>
    <source>
        <strain evidence="5 6">WSC-6</strain>
    </source>
</reference>
<dbReference type="Pfam" id="PF00313">
    <property type="entry name" value="CSD"/>
    <property type="match status" value="1"/>
</dbReference>
<comment type="subcellular location">
    <subcellularLocation>
        <location evidence="2">Cytoplasm</location>
    </subcellularLocation>
</comment>
<dbReference type="SMART" id="SM00357">
    <property type="entry name" value="CSP"/>
    <property type="match status" value="1"/>
</dbReference>
<keyword evidence="3" id="KW-0812">Transmembrane</keyword>
<sequence length="112" mass="12331">MTEELQRGVLKTWKDDRGFGFIQPDNGDKDIFVHISALKGMARRPVRGDVLFYQVGRDAGGKFKAVNARIEGVELMATSAKISKKWLWIAFAALGLVSAAVAAYAFWVNQAA</sequence>
<proteinExistence type="predicted"/>
<dbReference type="RefSeq" id="WP_256613889.1">
    <property type="nucleotide sequence ID" value="NZ_JANIBK010000011.1"/>
</dbReference>
<name>A0ABT1U164_9GAMM</name>
<dbReference type="InterPro" id="IPR012340">
    <property type="entry name" value="NA-bd_OB-fold"/>
</dbReference>
<protein>
    <submittedName>
        <fullName evidence="5">Cold shock domain-containing protein</fullName>
    </submittedName>
</protein>
<dbReference type="PANTHER" id="PTHR12962">
    <property type="entry name" value="CALCIUM-REGULATED HEAT STABLE PROTEIN CRHSP-24-RELATED"/>
    <property type="match status" value="1"/>
</dbReference>
<keyword evidence="3" id="KW-0472">Membrane</keyword>
<evidence type="ECO:0000313" key="6">
    <source>
        <dbReference type="Proteomes" id="UP001524586"/>
    </source>
</evidence>
<feature type="transmembrane region" description="Helical" evidence="3">
    <location>
        <begin position="86"/>
        <end position="107"/>
    </location>
</feature>
<feature type="domain" description="CSD" evidence="4">
    <location>
        <begin position="5"/>
        <end position="70"/>
    </location>
</feature>
<gene>
    <name evidence="5" type="ORF">NP596_03735</name>
</gene>
<dbReference type="SUPFAM" id="SSF50249">
    <property type="entry name" value="Nucleic acid-binding proteins"/>
    <property type="match status" value="1"/>
</dbReference>
<organism evidence="5 6">
    <name type="scientific">Methylomonas rivi</name>
    <dbReference type="NCBI Taxonomy" id="2952226"/>
    <lineage>
        <taxon>Bacteria</taxon>
        <taxon>Pseudomonadati</taxon>
        <taxon>Pseudomonadota</taxon>
        <taxon>Gammaproteobacteria</taxon>
        <taxon>Methylococcales</taxon>
        <taxon>Methylococcaceae</taxon>
        <taxon>Methylomonas</taxon>
    </lineage>
</organism>
<dbReference type="Gene3D" id="2.40.50.140">
    <property type="entry name" value="Nucleic acid-binding proteins"/>
    <property type="match status" value="1"/>
</dbReference>
<dbReference type="PROSITE" id="PS00352">
    <property type="entry name" value="CSD_1"/>
    <property type="match status" value="1"/>
</dbReference>
<evidence type="ECO:0000259" key="4">
    <source>
        <dbReference type="PROSITE" id="PS51857"/>
    </source>
</evidence>
<evidence type="ECO:0000256" key="3">
    <source>
        <dbReference type="SAM" id="Phobius"/>
    </source>
</evidence>
<dbReference type="Proteomes" id="UP001524586">
    <property type="component" value="Unassembled WGS sequence"/>
</dbReference>
<dbReference type="CDD" id="cd04458">
    <property type="entry name" value="CSP_CDS"/>
    <property type="match status" value="1"/>
</dbReference>
<keyword evidence="3" id="KW-1133">Transmembrane helix</keyword>
<accession>A0ABT1U164</accession>
<dbReference type="InterPro" id="IPR052069">
    <property type="entry name" value="Ca-reg_mRNA-binding_domain"/>
</dbReference>
<evidence type="ECO:0000313" key="5">
    <source>
        <dbReference type="EMBL" id="MCQ8127561.1"/>
    </source>
</evidence>
<comment type="caution">
    <text evidence="5">The sequence shown here is derived from an EMBL/GenBank/DDBJ whole genome shotgun (WGS) entry which is preliminary data.</text>
</comment>
<dbReference type="InterPro" id="IPR002059">
    <property type="entry name" value="CSP_DNA-bd"/>
</dbReference>
<keyword evidence="1" id="KW-0597">Phosphoprotein</keyword>
<dbReference type="PANTHER" id="PTHR12962:SF1">
    <property type="entry name" value="COLD SHOCK DOMAIN-CONTAINING PROTEIN CG9705"/>
    <property type="match status" value="1"/>
</dbReference>
<dbReference type="InterPro" id="IPR019844">
    <property type="entry name" value="CSD_CS"/>
</dbReference>
<dbReference type="InterPro" id="IPR011129">
    <property type="entry name" value="CSD"/>
</dbReference>
<evidence type="ECO:0000256" key="1">
    <source>
        <dbReference type="ARBA" id="ARBA00022553"/>
    </source>
</evidence>